<reference evidence="2" key="1">
    <citation type="submission" date="2021-02" db="EMBL/GenBank/DDBJ databases">
        <authorList>
            <person name="Nowell W R."/>
        </authorList>
    </citation>
    <scope>NUCLEOTIDE SEQUENCE</scope>
</reference>
<proteinExistence type="predicted"/>
<name>A0A820Q5L3_9BILA</name>
<organism evidence="2 3">
    <name type="scientific">Adineta steineri</name>
    <dbReference type="NCBI Taxonomy" id="433720"/>
    <lineage>
        <taxon>Eukaryota</taxon>
        <taxon>Metazoa</taxon>
        <taxon>Spiralia</taxon>
        <taxon>Gnathifera</taxon>
        <taxon>Rotifera</taxon>
        <taxon>Eurotatoria</taxon>
        <taxon>Bdelloidea</taxon>
        <taxon>Adinetida</taxon>
        <taxon>Adinetidae</taxon>
        <taxon>Adineta</taxon>
    </lineage>
</organism>
<evidence type="ECO:0000313" key="2">
    <source>
        <dbReference type="EMBL" id="CAF4418790.1"/>
    </source>
</evidence>
<feature type="non-terminal residue" evidence="2">
    <location>
        <position position="114"/>
    </location>
</feature>
<accession>A0A820Q5L3</accession>
<feature type="non-terminal residue" evidence="2">
    <location>
        <position position="1"/>
    </location>
</feature>
<dbReference type="AlphaFoldDB" id="A0A820Q5L3"/>
<protein>
    <submittedName>
        <fullName evidence="2">Uncharacterized protein</fullName>
    </submittedName>
</protein>
<comment type="caution">
    <text evidence="2">The sequence shown here is derived from an EMBL/GenBank/DDBJ whole genome shotgun (WGS) entry which is preliminary data.</text>
</comment>
<dbReference type="Proteomes" id="UP000663881">
    <property type="component" value="Unassembled WGS sequence"/>
</dbReference>
<dbReference type="EMBL" id="CAJOAY010030370">
    <property type="protein sequence ID" value="CAF4418790.1"/>
    <property type="molecule type" value="Genomic_DNA"/>
</dbReference>
<gene>
    <name evidence="2" type="ORF">OKA104_LOCUS52396</name>
</gene>
<evidence type="ECO:0000313" key="3">
    <source>
        <dbReference type="Proteomes" id="UP000663881"/>
    </source>
</evidence>
<sequence length="114" mass="13891">PAEEKISNEYKRLNELEDRNRLLEEELERIRRSQILENITVRRTDVINLDGGTIDSSNRIEELRMKINEYERKFLHEKTSKESLQVQMKILEEENTDLRDIMSQMRKRTQDDRR</sequence>
<keyword evidence="1" id="KW-0175">Coiled coil</keyword>
<evidence type="ECO:0000256" key="1">
    <source>
        <dbReference type="SAM" id="Coils"/>
    </source>
</evidence>
<feature type="coiled-coil region" evidence="1">
    <location>
        <begin position="6"/>
        <end position="108"/>
    </location>
</feature>